<evidence type="ECO:0000313" key="2">
    <source>
        <dbReference type="Proteomes" id="UP001295444"/>
    </source>
</evidence>
<proteinExistence type="predicted"/>
<keyword evidence="2" id="KW-1185">Reference proteome</keyword>
<sequence>MYVKHGTAERERKSNNMASLKKTIVQICLIFRAFLNSLFSIKKNHSTVIGIFSRDECPPWLVDFLQSQESLIREVRTFYISSNGKREFKDEISRCDFGILYHTKRRGRVNITDVTDSLYDTELVGMSEQLGKEKVIVLVDDLDSSGSQEKERILHNQISIKKYAQELILISCAEKTAYQTANGDDSIREKLGTMLDIINTGGDSWVAQITRFLNCICKVFLTTLFAFCLPSRLILRLLNKVCCSPPNTLDGQVCCSAPKPLVVGIFSRSAEENYQWLGEGLRLFKDSVKEIRNCYIGNSGFRTFTKEVDQCQFAILYHTKNHGRVNITNVTDSIYDKELKYLSDTLGRGKVIVVIDDLDKTDFEQKSRILREQQNIADQAAELFLISPHDKINPQLLDKKLRQIEDLINAAILYLK</sequence>
<dbReference type="EMBL" id="OW240918">
    <property type="protein sequence ID" value="CAH2308169.1"/>
    <property type="molecule type" value="Genomic_DNA"/>
</dbReference>
<reference evidence="1" key="1">
    <citation type="submission" date="2022-03" db="EMBL/GenBank/DDBJ databases">
        <authorList>
            <person name="Alioto T."/>
            <person name="Alioto T."/>
            <person name="Gomez Garrido J."/>
        </authorList>
    </citation>
    <scope>NUCLEOTIDE SEQUENCE</scope>
</reference>
<dbReference type="AlphaFoldDB" id="A0AAD1WGF2"/>
<organism evidence="1 2">
    <name type="scientific">Pelobates cultripes</name>
    <name type="common">Western spadefoot toad</name>
    <dbReference type="NCBI Taxonomy" id="61616"/>
    <lineage>
        <taxon>Eukaryota</taxon>
        <taxon>Metazoa</taxon>
        <taxon>Chordata</taxon>
        <taxon>Craniata</taxon>
        <taxon>Vertebrata</taxon>
        <taxon>Euteleostomi</taxon>
        <taxon>Amphibia</taxon>
        <taxon>Batrachia</taxon>
        <taxon>Anura</taxon>
        <taxon>Pelobatoidea</taxon>
        <taxon>Pelobatidae</taxon>
        <taxon>Pelobates</taxon>
    </lineage>
</organism>
<dbReference type="Proteomes" id="UP001295444">
    <property type="component" value="Chromosome 07"/>
</dbReference>
<gene>
    <name evidence="1" type="ORF">PECUL_23A062589</name>
</gene>
<name>A0AAD1WGF2_PELCU</name>
<evidence type="ECO:0000313" key="1">
    <source>
        <dbReference type="EMBL" id="CAH2308169.1"/>
    </source>
</evidence>
<protein>
    <submittedName>
        <fullName evidence="1">Uncharacterized protein</fullName>
    </submittedName>
</protein>
<accession>A0AAD1WGF2</accession>